<dbReference type="InterPro" id="IPR011051">
    <property type="entry name" value="RmlC_Cupin_sf"/>
</dbReference>
<dbReference type="InterPro" id="IPR008778">
    <property type="entry name" value="Pirin_C_dom"/>
</dbReference>
<evidence type="ECO:0000256" key="1">
    <source>
        <dbReference type="ARBA" id="ARBA00008416"/>
    </source>
</evidence>
<evidence type="ECO:0000313" key="6">
    <source>
        <dbReference type="EMBL" id="AKO52219.1"/>
    </source>
</evidence>
<protein>
    <submittedName>
        <fullName evidence="6">Quercetin 2,3-dioxygenase</fullName>
    </submittedName>
</protein>
<dbReference type="KEGG" id="mpq:ABA45_07080"/>
<reference evidence="6 7" key="1">
    <citation type="submission" date="2015-05" db="EMBL/GenBank/DDBJ databases">
        <title>Complete genome of Marinobacter psychrophilus strain 20041T isolated from sea-ice of the Canadian Basin.</title>
        <authorList>
            <person name="Song L."/>
            <person name="Ren L."/>
            <person name="Yu Y."/>
            <person name="Wang X."/>
        </authorList>
    </citation>
    <scope>NUCLEOTIDE SEQUENCE [LARGE SCALE GENOMIC DNA]</scope>
    <source>
        <strain evidence="6 7">20041</strain>
    </source>
</reference>
<dbReference type="AlphaFoldDB" id="A0A0H4HZW6"/>
<dbReference type="Pfam" id="PF02678">
    <property type="entry name" value="Pirin"/>
    <property type="match status" value="1"/>
</dbReference>
<accession>A0A0H4HZW6</accession>
<dbReference type="InterPro" id="IPR012093">
    <property type="entry name" value="Pirin"/>
</dbReference>
<keyword evidence="6" id="KW-0560">Oxidoreductase</keyword>
<dbReference type="InterPro" id="IPR003829">
    <property type="entry name" value="Pirin_N_dom"/>
</dbReference>
<dbReference type="EMBL" id="CP011494">
    <property type="protein sequence ID" value="AKO52219.1"/>
    <property type="molecule type" value="Genomic_DNA"/>
</dbReference>
<feature type="domain" description="Pirin C-terminal" evidence="5">
    <location>
        <begin position="178"/>
        <end position="274"/>
    </location>
</feature>
<dbReference type="Proteomes" id="UP000036406">
    <property type="component" value="Chromosome"/>
</dbReference>
<dbReference type="GO" id="GO:0046872">
    <property type="term" value="F:metal ion binding"/>
    <property type="evidence" value="ECO:0007669"/>
    <property type="project" value="UniProtKB-KW"/>
</dbReference>
<name>A0A0H4HZW6_9GAMM</name>
<feature type="binding site" evidence="2">
    <location>
        <position position="103"/>
    </location>
    <ligand>
        <name>Fe cation</name>
        <dbReference type="ChEBI" id="CHEBI:24875"/>
    </ligand>
</feature>
<dbReference type="InterPro" id="IPR014710">
    <property type="entry name" value="RmlC-like_jellyroll"/>
</dbReference>
<organism evidence="6 7">
    <name type="scientific">Marinobacter psychrophilus</name>
    <dbReference type="NCBI Taxonomy" id="330734"/>
    <lineage>
        <taxon>Bacteria</taxon>
        <taxon>Pseudomonadati</taxon>
        <taxon>Pseudomonadota</taxon>
        <taxon>Gammaproteobacteria</taxon>
        <taxon>Pseudomonadales</taxon>
        <taxon>Marinobacteraceae</taxon>
        <taxon>Marinobacter</taxon>
    </lineage>
</organism>
<keyword evidence="2" id="KW-0479">Metal-binding</keyword>
<dbReference type="STRING" id="330734.ABA45_07080"/>
<keyword evidence="2" id="KW-0408">Iron</keyword>
<comment type="similarity">
    <text evidence="1 3">Belongs to the pirin family.</text>
</comment>
<dbReference type="CDD" id="cd02909">
    <property type="entry name" value="cupin_pirin_N"/>
    <property type="match status" value="1"/>
</dbReference>
<evidence type="ECO:0000256" key="2">
    <source>
        <dbReference type="PIRSR" id="PIRSR006232-1"/>
    </source>
</evidence>
<dbReference type="PIRSF" id="PIRSF006232">
    <property type="entry name" value="Pirin"/>
    <property type="match status" value="1"/>
</dbReference>
<evidence type="ECO:0000259" key="4">
    <source>
        <dbReference type="Pfam" id="PF02678"/>
    </source>
</evidence>
<dbReference type="PANTHER" id="PTHR13903">
    <property type="entry name" value="PIRIN-RELATED"/>
    <property type="match status" value="1"/>
</dbReference>
<feature type="binding site" evidence="2">
    <location>
        <position position="59"/>
    </location>
    <ligand>
        <name>Fe cation</name>
        <dbReference type="ChEBI" id="CHEBI:24875"/>
    </ligand>
</feature>
<sequence>MRELLQVITARPAQDGDGVKIHRLAGQRLHQALNPFLMIDEINSDDATDYIGGFPEHPHRGFETITYMKAGRMRHRDHMGNEGVISAGDVQWMTAGAGVLHSEMPEQEHGLLHGFQIWLNLPGAEKMKPAAYQEIASADVSEQSLSNGGMARVIAGSVTINRQLQQGPLPEISTQPIFVDVHLAGNETVELSFNADNPALVYVYQGATDSIDARQLGIYTKGNTLQLHAGASGAGMLVLSGCPIEEPVVQYGPFVMNTPEEIERALKDFGNPQFLNRLTSGRKSNQ</sequence>
<dbReference type="Gene3D" id="2.60.120.10">
    <property type="entry name" value="Jelly Rolls"/>
    <property type="match status" value="2"/>
</dbReference>
<feature type="binding site" evidence="2">
    <location>
        <position position="101"/>
    </location>
    <ligand>
        <name>Fe cation</name>
        <dbReference type="ChEBI" id="CHEBI:24875"/>
    </ligand>
</feature>
<comment type="cofactor">
    <cofactor evidence="2">
        <name>Fe cation</name>
        <dbReference type="ChEBI" id="CHEBI:24875"/>
    </cofactor>
    <text evidence="2">Binds 1 Fe cation per subunit.</text>
</comment>
<proteinExistence type="inferred from homology"/>
<evidence type="ECO:0000256" key="3">
    <source>
        <dbReference type="RuleBase" id="RU003457"/>
    </source>
</evidence>
<dbReference type="Pfam" id="PF05726">
    <property type="entry name" value="Pirin_C"/>
    <property type="match status" value="1"/>
</dbReference>
<keyword evidence="7" id="KW-1185">Reference proteome</keyword>
<evidence type="ECO:0000313" key="7">
    <source>
        <dbReference type="Proteomes" id="UP000036406"/>
    </source>
</evidence>
<dbReference type="PATRIC" id="fig|330734.3.peg.1486"/>
<dbReference type="PANTHER" id="PTHR13903:SF8">
    <property type="entry name" value="PIRIN"/>
    <property type="match status" value="1"/>
</dbReference>
<keyword evidence="6" id="KW-0223">Dioxygenase</keyword>
<evidence type="ECO:0000259" key="5">
    <source>
        <dbReference type="Pfam" id="PF05726"/>
    </source>
</evidence>
<dbReference type="SUPFAM" id="SSF51182">
    <property type="entry name" value="RmlC-like cupins"/>
    <property type="match status" value="1"/>
</dbReference>
<feature type="binding site" evidence="2">
    <location>
        <position position="57"/>
    </location>
    <ligand>
        <name>Fe cation</name>
        <dbReference type="ChEBI" id="CHEBI:24875"/>
    </ligand>
</feature>
<dbReference type="RefSeq" id="WP_048384914.1">
    <property type="nucleotide sequence ID" value="NZ_CP011494.1"/>
</dbReference>
<gene>
    <name evidence="6" type="ORF">ABA45_07080</name>
</gene>
<feature type="domain" description="Pirin N-terminal" evidence="4">
    <location>
        <begin position="22"/>
        <end position="119"/>
    </location>
</feature>
<dbReference type="GO" id="GO:0051213">
    <property type="term" value="F:dioxygenase activity"/>
    <property type="evidence" value="ECO:0007669"/>
    <property type="project" value="UniProtKB-KW"/>
</dbReference>